<organism evidence="10 11">
    <name type="scientific">Pedobacter petrophilus</name>
    <dbReference type="NCBI Taxonomy" id="1908241"/>
    <lineage>
        <taxon>Bacteria</taxon>
        <taxon>Pseudomonadati</taxon>
        <taxon>Bacteroidota</taxon>
        <taxon>Sphingobacteriia</taxon>
        <taxon>Sphingobacteriales</taxon>
        <taxon>Sphingobacteriaceae</taxon>
        <taxon>Pedobacter</taxon>
    </lineage>
</organism>
<dbReference type="NCBIfam" id="TIGR00229">
    <property type="entry name" value="sensory_box"/>
    <property type="match status" value="3"/>
</dbReference>
<feature type="domain" description="PAS" evidence="8">
    <location>
        <begin position="487"/>
        <end position="558"/>
    </location>
</feature>
<dbReference type="RefSeq" id="WP_154281239.1">
    <property type="nucleotide sequence ID" value="NZ_JBHUJQ010000001.1"/>
</dbReference>
<dbReference type="InterPro" id="IPR035965">
    <property type="entry name" value="PAS-like_dom_sf"/>
</dbReference>
<sequence>MSRPSYLLSSEELLGVFNLTHTATAIHVTEDAIIQEANDAMLTIWGKDRSVIGKSLEDALPELKGQPFVDMFKRVWNEGLIISGKDTAAQLEINGEIQTFYFDFEYRAVKDKSDKVICILHTAIDVTERVLKREAMELAAERQAALDREQALNEELATTNEALSVTNKELQKAQHRLHILNTELEDRVAERVKALSESEERFRTMAEGTDIYIAVGDETGNAIYFNKPWMNLTGRSMSDLLAFGWADLIHPEDRDRFVGIYLSALESKIAFAGEFRILSEKGDYRWLLASGPPRLNTDGTFAGYISSCVDITERKLAELERQNLTALVDASSEFISLANLNHEMTYANPIALKKLGWDSVANRTILDCVYPQDRDFARKALSNLVEYGNFRQEIRYWNEKTQKPFWIEWNGISIKDPISNEFIALATVGPDVTERKSHQEELQNINEEMAVANEELAATNEELAATNEELAQAHNNLVQYIRKLSDSEEKLLQAIETGKMGTWSVEPQTFKVTISGFVRELLGLEDEHDISLKQIFKAIHKDYHELIVNAMEDALNHHTSSDTEYQINNLKTGEEKWIRATGKVFLNEAGNVTEYSGMFMDITERKLDELRKNDFIGMVSHELKTPLTAINGFVQVLQRKSRLEADEYSSNALEKTHIQIRKMTAMINGFLNVSRLESGKLMIDKTSFRLDELLQETVDETFISPSTHEIILALSCEVVVYADRDKIGNVISNLLSNAHKYSSNGSDIRINCEIKGNEVIVSVKDQGIGISGEDAKKLFDRYYRVQSNHTISGFGIGLYLSAEIIQRHNGKIWVESDGEMGSAFYFSLPIN</sequence>
<dbReference type="InterPro" id="IPR003594">
    <property type="entry name" value="HATPase_dom"/>
</dbReference>
<dbReference type="FunFam" id="3.30.565.10:FF:000006">
    <property type="entry name" value="Sensor histidine kinase WalK"/>
    <property type="match status" value="1"/>
</dbReference>
<dbReference type="SUPFAM" id="SSF55785">
    <property type="entry name" value="PYP-like sensor domain (PAS domain)"/>
    <property type="match status" value="4"/>
</dbReference>
<comment type="caution">
    <text evidence="10">The sequence shown here is derived from an EMBL/GenBank/DDBJ whole genome shotgun (WGS) entry which is preliminary data.</text>
</comment>
<dbReference type="InterPro" id="IPR005467">
    <property type="entry name" value="His_kinase_dom"/>
</dbReference>
<keyword evidence="4" id="KW-0808">Transferase</keyword>
<dbReference type="InterPro" id="IPR000014">
    <property type="entry name" value="PAS"/>
</dbReference>
<dbReference type="CDD" id="cd00082">
    <property type="entry name" value="HisKA"/>
    <property type="match status" value="1"/>
</dbReference>
<dbReference type="Pfam" id="PF08448">
    <property type="entry name" value="PAS_4"/>
    <property type="match status" value="1"/>
</dbReference>
<proteinExistence type="predicted"/>
<dbReference type="Pfam" id="PF13426">
    <property type="entry name" value="PAS_9"/>
    <property type="match status" value="1"/>
</dbReference>
<dbReference type="AlphaFoldDB" id="A0A7K0FZJ0"/>
<name>A0A7K0FZJ0_9SPHI</name>
<dbReference type="Gene3D" id="1.10.287.130">
    <property type="match status" value="1"/>
</dbReference>
<dbReference type="InterPro" id="IPR003661">
    <property type="entry name" value="HisK_dim/P_dom"/>
</dbReference>
<dbReference type="Proteomes" id="UP000487757">
    <property type="component" value="Unassembled WGS sequence"/>
</dbReference>
<dbReference type="GO" id="GO:0000155">
    <property type="term" value="F:phosphorelay sensor kinase activity"/>
    <property type="evidence" value="ECO:0007669"/>
    <property type="project" value="InterPro"/>
</dbReference>
<dbReference type="InterPro" id="IPR013656">
    <property type="entry name" value="PAS_4"/>
</dbReference>
<keyword evidence="6" id="KW-0175">Coiled coil</keyword>
<dbReference type="PROSITE" id="PS50113">
    <property type="entry name" value="PAC"/>
    <property type="match status" value="3"/>
</dbReference>
<evidence type="ECO:0000256" key="3">
    <source>
        <dbReference type="ARBA" id="ARBA00022553"/>
    </source>
</evidence>
<dbReference type="InterPro" id="IPR013655">
    <property type="entry name" value="PAS_fold_3"/>
</dbReference>
<dbReference type="InterPro" id="IPR001610">
    <property type="entry name" value="PAC"/>
</dbReference>
<dbReference type="InterPro" id="IPR052162">
    <property type="entry name" value="Sensor_kinase/Photoreceptor"/>
</dbReference>
<evidence type="ECO:0000313" key="10">
    <source>
        <dbReference type="EMBL" id="MRX77013.1"/>
    </source>
</evidence>
<dbReference type="PROSITE" id="PS50112">
    <property type="entry name" value="PAS"/>
    <property type="match status" value="2"/>
</dbReference>
<evidence type="ECO:0000256" key="1">
    <source>
        <dbReference type="ARBA" id="ARBA00000085"/>
    </source>
</evidence>
<keyword evidence="5" id="KW-0418">Kinase</keyword>
<evidence type="ECO:0000259" key="9">
    <source>
        <dbReference type="PROSITE" id="PS50113"/>
    </source>
</evidence>
<dbReference type="SUPFAM" id="SSF47384">
    <property type="entry name" value="Homodimeric domain of signal transducing histidine kinase"/>
    <property type="match status" value="1"/>
</dbReference>
<dbReference type="InterPro" id="IPR004358">
    <property type="entry name" value="Sig_transdc_His_kin-like_C"/>
</dbReference>
<dbReference type="InterPro" id="IPR036097">
    <property type="entry name" value="HisK_dim/P_sf"/>
</dbReference>
<dbReference type="PANTHER" id="PTHR43304:SF1">
    <property type="entry name" value="PAC DOMAIN-CONTAINING PROTEIN"/>
    <property type="match status" value="1"/>
</dbReference>
<dbReference type="PRINTS" id="PR00344">
    <property type="entry name" value="BCTRLSENSOR"/>
</dbReference>
<evidence type="ECO:0000256" key="4">
    <source>
        <dbReference type="ARBA" id="ARBA00022679"/>
    </source>
</evidence>
<evidence type="ECO:0000259" key="7">
    <source>
        <dbReference type="PROSITE" id="PS50109"/>
    </source>
</evidence>
<comment type="catalytic activity">
    <reaction evidence="1">
        <text>ATP + protein L-histidine = ADP + protein N-phospho-L-histidine.</text>
        <dbReference type="EC" id="2.7.13.3"/>
    </reaction>
</comment>
<dbReference type="EMBL" id="WKKH01000019">
    <property type="protein sequence ID" value="MRX77013.1"/>
    <property type="molecule type" value="Genomic_DNA"/>
</dbReference>
<dbReference type="SMART" id="SM00091">
    <property type="entry name" value="PAS"/>
    <property type="match status" value="4"/>
</dbReference>
<dbReference type="PROSITE" id="PS50109">
    <property type="entry name" value="HIS_KIN"/>
    <property type="match status" value="1"/>
</dbReference>
<dbReference type="CDD" id="cd00130">
    <property type="entry name" value="PAS"/>
    <property type="match status" value="3"/>
</dbReference>
<feature type="domain" description="PAC" evidence="9">
    <location>
        <begin position="390"/>
        <end position="444"/>
    </location>
</feature>
<reference evidence="10 11" key="1">
    <citation type="submission" date="2019-11" db="EMBL/GenBank/DDBJ databases">
        <title>Pedobacter petrophilus genome.</title>
        <authorList>
            <person name="Feldbauer M.J."/>
            <person name="Newman J.D."/>
        </authorList>
    </citation>
    <scope>NUCLEOTIDE SEQUENCE [LARGE SCALE GENOMIC DNA]</scope>
    <source>
        <strain evidence="10 11">LMG 29686</strain>
    </source>
</reference>
<feature type="domain" description="Histidine kinase" evidence="7">
    <location>
        <begin position="618"/>
        <end position="831"/>
    </location>
</feature>
<gene>
    <name evidence="10" type="ORF">GJU39_13045</name>
</gene>
<evidence type="ECO:0000313" key="11">
    <source>
        <dbReference type="Proteomes" id="UP000487757"/>
    </source>
</evidence>
<dbReference type="InterPro" id="IPR000700">
    <property type="entry name" value="PAS-assoc_C"/>
</dbReference>
<dbReference type="EC" id="2.7.13.3" evidence="2"/>
<dbReference type="Gene3D" id="3.30.565.10">
    <property type="entry name" value="Histidine kinase-like ATPase, C-terminal domain"/>
    <property type="match status" value="1"/>
</dbReference>
<evidence type="ECO:0000256" key="2">
    <source>
        <dbReference type="ARBA" id="ARBA00012438"/>
    </source>
</evidence>
<dbReference type="Pfam" id="PF00512">
    <property type="entry name" value="HisKA"/>
    <property type="match status" value="1"/>
</dbReference>
<feature type="coiled-coil region" evidence="6">
    <location>
        <begin position="135"/>
        <end position="183"/>
    </location>
</feature>
<dbReference type="PANTHER" id="PTHR43304">
    <property type="entry name" value="PHYTOCHROME-LIKE PROTEIN CPH1"/>
    <property type="match status" value="1"/>
</dbReference>
<keyword evidence="11" id="KW-1185">Reference proteome</keyword>
<dbReference type="OrthoDB" id="9813151at2"/>
<dbReference type="SMART" id="SM00086">
    <property type="entry name" value="PAC"/>
    <property type="match status" value="4"/>
</dbReference>
<dbReference type="Pfam" id="PF02518">
    <property type="entry name" value="HATPase_c"/>
    <property type="match status" value="1"/>
</dbReference>
<dbReference type="Pfam" id="PF08447">
    <property type="entry name" value="PAS_3"/>
    <property type="match status" value="2"/>
</dbReference>
<dbReference type="SUPFAM" id="SSF55874">
    <property type="entry name" value="ATPase domain of HSP90 chaperone/DNA topoisomerase II/histidine kinase"/>
    <property type="match status" value="1"/>
</dbReference>
<dbReference type="SMART" id="SM00388">
    <property type="entry name" value="HisKA"/>
    <property type="match status" value="1"/>
</dbReference>
<feature type="domain" description="PAS" evidence="8">
    <location>
        <begin position="198"/>
        <end position="268"/>
    </location>
</feature>
<protein>
    <recommendedName>
        <fullName evidence="2">histidine kinase</fullName>
        <ecNumber evidence="2">2.7.13.3</ecNumber>
    </recommendedName>
</protein>
<feature type="domain" description="PAC" evidence="9">
    <location>
        <begin position="271"/>
        <end position="323"/>
    </location>
</feature>
<keyword evidence="3" id="KW-0597">Phosphoprotein</keyword>
<feature type="domain" description="PAC" evidence="9">
    <location>
        <begin position="561"/>
        <end position="614"/>
    </location>
</feature>
<evidence type="ECO:0000256" key="6">
    <source>
        <dbReference type="SAM" id="Coils"/>
    </source>
</evidence>
<dbReference type="InterPro" id="IPR036890">
    <property type="entry name" value="HATPase_C_sf"/>
</dbReference>
<evidence type="ECO:0000256" key="5">
    <source>
        <dbReference type="ARBA" id="ARBA00022777"/>
    </source>
</evidence>
<dbReference type="Gene3D" id="3.30.450.20">
    <property type="entry name" value="PAS domain"/>
    <property type="match status" value="4"/>
</dbReference>
<accession>A0A7K0FZJ0</accession>
<evidence type="ECO:0000259" key="8">
    <source>
        <dbReference type="PROSITE" id="PS50112"/>
    </source>
</evidence>
<feature type="coiled-coil region" evidence="6">
    <location>
        <begin position="435"/>
        <end position="490"/>
    </location>
</feature>
<dbReference type="SMART" id="SM00387">
    <property type="entry name" value="HATPase_c"/>
    <property type="match status" value="1"/>
</dbReference>